<dbReference type="EMBL" id="JAVYJV010000001">
    <property type="protein sequence ID" value="KAK4379258.1"/>
    <property type="molecule type" value="Genomic_DNA"/>
</dbReference>
<name>A0AAE1SX96_9SOLA</name>
<dbReference type="Proteomes" id="UP001291623">
    <property type="component" value="Unassembled WGS sequence"/>
</dbReference>
<evidence type="ECO:0000313" key="2">
    <source>
        <dbReference type="EMBL" id="KAK4379258.1"/>
    </source>
</evidence>
<proteinExistence type="predicted"/>
<reference evidence="2" key="1">
    <citation type="submission" date="2023-12" db="EMBL/GenBank/DDBJ databases">
        <title>Genome assembly of Anisodus tanguticus.</title>
        <authorList>
            <person name="Wang Y.-J."/>
        </authorList>
    </citation>
    <scope>NUCLEOTIDE SEQUENCE</scope>
    <source>
        <strain evidence="2">KB-2021</strain>
        <tissue evidence="2">Leaf</tissue>
    </source>
</reference>
<keyword evidence="3" id="KW-1185">Reference proteome</keyword>
<sequence>MPLEMCVLTLENTCGWDTLSVIRHQEVLRWKIAVKIHGVVSFDRYHNQKVSISIPHISYMKEEMENKGKHSPSSSKAERERRVTIESDEDIVAGLEENGTSNLHFLPVSFIF</sequence>
<protein>
    <submittedName>
        <fullName evidence="2">Uncharacterized protein</fullName>
    </submittedName>
</protein>
<dbReference type="AlphaFoldDB" id="A0AAE1SX96"/>
<feature type="region of interest" description="Disordered" evidence="1">
    <location>
        <begin position="63"/>
        <end position="83"/>
    </location>
</feature>
<organism evidence="2 3">
    <name type="scientific">Anisodus tanguticus</name>
    <dbReference type="NCBI Taxonomy" id="243964"/>
    <lineage>
        <taxon>Eukaryota</taxon>
        <taxon>Viridiplantae</taxon>
        <taxon>Streptophyta</taxon>
        <taxon>Embryophyta</taxon>
        <taxon>Tracheophyta</taxon>
        <taxon>Spermatophyta</taxon>
        <taxon>Magnoliopsida</taxon>
        <taxon>eudicotyledons</taxon>
        <taxon>Gunneridae</taxon>
        <taxon>Pentapetalae</taxon>
        <taxon>asterids</taxon>
        <taxon>lamiids</taxon>
        <taxon>Solanales</taxon>
        <taxon>Solanaceae</taxon>
        <taxon>Solanoideae</taxon>
        <taxon>Hyoscyameae</taxon>
        <taxon>Anisodus</taxon>
    </lineage>
</organism>
<accession>A0AAE1SX96</accession>
<comment type="caution">
    <text evidence="2">The sequence shown here is derived from an EMBL/GenBank/DDBJ whole genome shotgun (WGS) entry which is preliminary data.</text>
</comment>
<gene>
    <name evidence="2" type="ORF">RND71_001120</name>
</gene>
<evidence type="ECO:0000313" key="3">
    <source>
        <dbReference type="Proteomes" id="UP001291623"/>
    </source>
</evidence>
<evidence type="ECO:0000256" key="1">
    <source>
        <dbReference type="SAM" id="MobiDB-lite"/>
    </source>
</evidence>